<organism evidence="1 2">
    <name type="scientific">Smittium mucronatum</name>
    <dbReference type="NCBI Taxonomy" id="133383"/>
    <lineage>
        <taxon>Eukaryota</taxon>
        <taxon>Fungi</taxon>
        <taxon>Fungi incertae sedis</taxon>
        <taxon>Zoopagomycota</taxon>
        <taxon>Kickxellomycotina</taxon>
        <taxon>Harpellomycetes</taxon>
        <taxon>Harpellales</taxon>
        <taxon>Legeriomycetaceae</taxon>
        <taxon>Smittium</taxon>
    </lineage>
</organism>
<gene>
    <name evidence="1" type="ORF">AYI68_g5841</name>
</gene>
<evidence type="ECO:0000313" key="2">
    <source>
        <dbReference type="Proteomes" id="UP000187455"/>
    </source>
</evidence>
<proteinExistence type="predicted"/>
<evidence type="ECO:0000313" key="1">
    <source>
        <dbReference type="EMBL" id="OLY80077.1"/>
    </source>
</evidence>
<sequence length="96" mass="10701">MAFLQTAFRRCGPSDCRTLDFCTRLCLSCAKRSAPPVSGWSSSGIAVLRIAVRCLYYSQPRIVKLCVNFWSSVLRKVHYYAPKPRQGISLLGANAN</sequence>
<reference evidence="1 2" key="1">
    <citation type="journal article" date="2016" name="Mol. Biol. Evol.">
        <title>Genome-Wide Survey of Gut Fungi (Harpellales) Reveals the First Horizontally Transferred Ubiquitin Gene from a Mosquito Host.</title>
        <authorList>
            <person name="Wang Y."/>
            <person name="White M.M."/>
            <person name="Kvist S."/>
            <person name="Moncalvo J.M."/>
        </authorList>
    </citation>
    <scope>NUCLEOTIDE SEQUENCE [LARGE SCALE GENOMIC DNA]</scope>
    <source>
        <strain evidence="1 2">ALG-7-W6</strain>
    </source>
</reference>
<dbReference type="AlphaFoldDB" id="A0A1R0GT55"/>
<dbReference type="OrthoDB" id="5690899at2759"/>
<dbReference type="Proteomes" id="UP000187455">
    <property type="component" value="Unassembled WGS sequence"/>
</dbReference>
<protein>
    <submittedName>
        <fullName evidence="1">Uncharacterized protein</fullName>
    </submittedName>
</protein>
<keyword evidence="2" id="KW-1185">Reference proteome</keyword>
<name>A0A1R0GT55_9FUNG</name>
<dbReference type="EMBL" id="LSSL01003799">
    <property type="protein sequence ID" value="OLY80077.1"/>
    <property type="molecule type" value="Genomic_DNA"/>
</dbReference>
<dbReference type="STRING" id="133383.A0A1R0GT55"/>
<accession>A0A1R0GT55</accession>
<comment type="caution">
    <text evidence="1">The sequence shown here is derived from an EMBL/GenBank/DDBJ whole genome shotgun (WGS) entry which is preliminary data.</text>
</comment>